<name>A0A916U5I3_9ACTN</name>
<organism evidence="8 9">
    <name type="scientific">Hoyosella rhizosphaerae</name>
    <dbReference type="NCBI Taxonomy" id="1755582"/>
    <lineage>
        <taxon>Bacteria</taxon>
        <taxon>Bacillati</taxon>
        <taxon>Actinomycetota</taxon>
        <taxon>Actinomycetes</taxon>
        <taxon>Mycobacteriales</taxon>
        <taxon>Hoyosellaceae</taxon>
        <taxon>Hoyosella</taxon>
    </lineage>
</organism>
<dbReference type="GO" id="GO:0043022">
    <property type="term" value="F:ribosome binding"/>
    <property type="evidence" value="ECO:0007669"/>
    <property type="project" value="InterPro"/>
</dbReference>
<protein>
    <recommendedName>
        <fullName evidence="5">Ribosome maturation factor RimM</fullName>
    </recommendedName>
</protein>
<dbReference type="InterPro" id="IPR011961">
    <property type="entry name" value="RimM"/>
</dbReference>
<dbReference type="Gene3D" id="2.40.30.60">
    <property type="entry name" value="RimM"/>
    <property type="match status" value="1"/>
</dbReference>
<comment type="domain">
    <text evidence="5">The PRC barrel domain binds ribosomal protein uS19.</text>
</comment>
<evidence type="ECO:0000256" key="5">
    <source>
        <dbReference type="HAMAP-Rule" id="MF_00014"/>
    </source>
</evidence>
<keyword evidence="4 5" id="KW-0143">Chaperone</keyword>
<dbReference type="GO" id="GO:0006364">
    <property type="term" value="P:rRNA processing"/>
    <property type="evidence" value="ECO:0007669"/>
    <property type="project" value="UniProtKB-UniRule"/>
</dbReference>
<evidence type="ECO:0000259" key="6">
    <source>
        <dbReference type="Pfam" id="PF01782"/>
    </source>
</evidence>
<dbReference type="SUPFAM" id="SSF50346">
    <property type="entry name" value="PRC-barrel domain"/>
    <property type="match status" value="1"/>
</dbReference>
<dbReference type="Pfam" id="PF24986">
    <property type="entry name" value="PRC_RimM"/>
    <property type="match status" value="1"/>
</dbReference>
<dbReference type="GO" id="GO:0005840">
    <property type="term" value="C:ribosome"/>
    <property type="evidence" value="ECO:0007669"/>
    <property type="project" value="InterPro"/>
</dbReference>
<proteinExistence type="inferred from homology"/>
<dbReference type="GO" id="GO:0005737">
    <property type="term" value="C:cytoplasm"/>
    <property type="evidence" value="ECO:0007669"/>
    <property type="project" value="UniProtKB-SubCell"/>
</dbReference>
<dbReference type="InterPro" id="IPR002676">
    <property type="entry name" value="RimM_N"/>
</dbReference>
<dbReference type="GO" id="GO:0042274">
    <property type="term" value="P:ribosomal small subunit biogenesis"/>
    <property type="evidence" value="ECO:0007669"/>
    <property type="project" value="UniProtKB-UniRule"/>
</dbReference>
<keyword evidence="3 5" id="KW-0698">rRNA processing</keyword>
<dbReference type="InterPro" id="IPR036976">
    <property type="entry name" value="RimM_N_sf"/>
</dbReference>
<comment type="caution">
    <text evidence="8">The sequence shown here is derived from an EMBL/GenBank/DDBJ whole genome shotgun (WGS) entry which is preliminary data.</text>
</comment>
<comment type="function">
    <text evidence="5">An accessory protein needed during the final step in the assembly of 30S ribosomal subunit, possibly for assembly of the head region. Essential for efficient processing of 16S rRNA. May be needed both before and after RbfA during the maturation of 16S rRNA. It has affinity for free ribosomal 30S subunits but not for 70S ribosomes.</text>
</comment>
<evidence type="ECO:0000313" key="9">
    <source>
        <dbReference type="Proteomes" id="UP000641514"/>
    </source>
</evidence>
<dbReference type="Proteomes" id="UP000641514">
    <property type="component" value="Unassembled WGS sequence"/>
</dbReference>
<gene>
    <name evidence="5 8" type="primary">rimM</name>
    <name evidence="8" type="ORF">GCM10011410_11820</name>
</gene>
<evidence type="ECO:0000259" key="7">
    <source>
        <dbReference type="Pfam" id="PF24986"/>
    </source>
</evidence>
<feature type="domain" description="RimM N-terminal" evidence="6">
    <location>
        <begin position="4"/>
        <end position="88"/>
    </location>
</feature>
<sequence length="171" mass="18747">MDLVIGRVAKAHGVHGELVVEIRTDDPEARFAPGTTLRGQKGRNGVKENFVVEAAREHSGRLLVRLQGIDDRDAADRIRGTLFLVNSDDIPRSDDDEYYDHELEGLDVRLGDGTTLGKLREVLHTAAGELLAVKTPDGREVLIPFVMEMVPEIDLDAGFVTVTPPDGLLEL</sequence>
<keyword evidence="9" id="KW-1185">Reference proteome</keyword>
<keyword evidence="2 5" id="KW-0690">Ribosome biogenesis</keyword>
<reference evidence="8" key="1">
    <citation type="journal article" date="2014" name="Int. J. Syst. Evol. Microbiol.">
        <title>Complete genome sequence of Corynebacterium casei LMG S-19264T (=DSM 44701T), isolated from a smear-ripened cheese.</title>
        <authorList>
            <consortium name="US DOE Joint Genome Institute (JGI-PGF)"/>
            <person name="Walter F."/>
            <person name="Albersmeier A."/>
            <person name="Kalinowski J."/>
            <person name="Ruckert C."/>
        </authorList>
    </citation>
    <scope>NUCLEOTIDE SEQUENCE</scope>
    <source>
        <strain evidence="8">CGMCC 1.15478</strain>
    </source>
</reference>
<dbReference type="InterPro" id="IPR056792">
    <property type="entry name" value="PRC_RimM"/>
</dbReference>
<reference evidence="8" key="2">
    <citation type="submission" date="2020-09" db="EMBL/GenBank/DDBJ databases">
        <authorList>
            <person name="Sun Q."/>
            <person name="Zhou Y."/>
        </authorList>
    </citation>
    <scope>NUCLEOTIDE SEQUENCE</scope>
    <source>
        <strain evidence="8">CGMCC 1.15478</strain>
    </source>
</reference>
<evidence type="ECO:0000256" key="3">
    <source>
        <dbReference type="ARBA" id="ARBA00022552"/>
    </source>
</evidence>
<dbReference type="Pfam" id="PF01782">
    <property type="entry name" value="RimM"/>
    <property type="match status" value="1"/>
</dbReference>
<evidence type="ECO:0000256" key="1">
    <source>
        <dbReference type="ARBA" id="ARBA00022490"/>
    </source>
</evidence>
<dbReference type="PANTHER" id="PTHR33692:SF1">
    <property type="entry name" value="RIBOSOME MATURATION FACTOR RIMM"/>
    <property type="match status" value="1"/>
</dbReference>
<dbReference type="PANTHER" id="PTHR33692">
    <property type="entry name" value="RIBOSOME MATURATION FACTOR RIMM"/>
    <property type="match status" value="1"/>
</dbReference>
<evidence type="ECO:0000313" key="8">
    <source>
        <dbReference type="EMBL" id="GGC60984.1"/>
    </source>
</evidence>
<dbReference type="SUPFAM" id="SSF50447">
    <property type="entry name" value="Translation proteins"/>
    <property type="match status" value="1"/>
</dbReference>
<dbReference type="HAMAP" id="MF_00014">
    <property type="entry name" value="Ribosome_mat_RimM"/>
    <property type="match status" value="1"/>
</dbReference>
<comment type="subcellular location">
    <subcellularLocation>
        <location evidence="5">Cytoplasm</location>
    </subcellularLocation>
</comment>
<dbReference type="RefSeq" id="WP_188671504.1">
    <property type="nucleotide sequence ID" value="NZ_BMJH01000001.1"/>
</dbReference>
<dbReference type="Gene3D" id="2.30.30.240">
    <property type="entry name" value="PRC-barrel domain"/>
    <property type="match status" value="1"/>
</dbReference>
<dbReference type="InterPro" id="IPR009000">
    <property type="entry name" value="Transl_B-barrel_sf"/>
</dbReference>
<comment type="subunit">
    <text evidence="5">Binds ribosomal protein uS19.</text>
</comment>
<dbReference type="AlphaFoldDB" id="A0A916U5I3"/>
<keyword evidence="1 5" id="KW-0963">Cytoplasm</keyword>
<dbReference type="NCBIfam" id="TIGR02273">
    <property type="entry name" value="16S_RimM"/>
    <property type="match status" value="1"/>
</dbReference>
<accession>A0A916U5I3</accession>
<comment type="similarity">
    <text evidence="5">Belongs to the RimM family.</text>
</comment>
<evidence type="ECO:0000256" key="2">
    <source>
        <dbReference type="ARBA" id="ARBA00022517"/>
    </source>
</evidence>
<dbReference type="EMBL" id="BMJH01000001">
    <property type="protein sequence ID" value="GGC60984.1"/>
    <property type="molecule type" value="Genomic_DNA"/>
</dbReference>
<dbReference type="InterPro" id="IPR011033">
    <property type="entry name" value="PRC_barrel-like_sf"/>
</dbReference>
<evidence type="ECO:0000256" key="4">
    <source>
        <dbReference type="ARBA" id="ARBA00023186"/>
    </source>
</evidence>
<feature type="domain" description="Ribosome maturation factor RimM PRC barrel" evidence="7">
    <location>
        <begin position="101"/>
        <end position="168"/>
    </location>
</feature>